<comment type="caution">
    <text evidence="1">The sequence shown here is derived from an EMBL/GenBank/DDBJ whole genome shotgun (WGS) entry which is preliminary data.</text>
</comment>
<evidence type="ECO:0000313" key="1">
    <source>
        <dbReference type="EMBL" id="MEY9320408.1"/>
    </source>
</evidence>
<dbReference type="Pfam" id="PF13207">
    <property type="entry name" value="AAA_17"/>
    <property type="match status" value="1"/>
</dbReference>
<accession>A0ABV4FAE4</accession>
<reference evidence="1 2" key="1">
    <citation type="submission" date="2024-07" db="EMBL/GenBank/DDBJ databases">
        <title>Genomic Encyclopedia of Type Strains, Phase V (KMG-V): Genome sequencing to study the core and pangenomes of soil and plant-associated prokaryotes.</title>
        <authorList>
            <person name="Whitman W."/>
        </authorList>
    </citation>
    <scope>NUCLEOTIDE SEQUENCE [LARGE SCALE GENOMIC DNA]</scope>
    <source>
        <strain evidence="1 2">USDA 415</strain>
    </source>
</reference>
<name>A0ABV4FAE4_BRAEL</name>
<dbReference type="Proteomes" id="UP001565471">
    <property type="component" value="Unassembled WGS sequence"/>
</dbReference>
<gene>
    <name evidence="1" type="ORF">ABIF29_007207</name>
</gene>
<proteinExistence type="predicted"/>
<keyword evidence="1" id="KW-0418">Kinase</keyword>
<organism evidence="1 2">
    <name type="scientific">Bradyrhizobium elkanii</name>
    <dbReference type="NCBI Taxonomy" id="29448"/>
    <lineage>
        <taxon>Bacteria</taxon>
        <taxon>Pseudomonadati</taxon>
        <taxon>Pseudomonadota</taxon>
        <taxon>Alphaproteobacteria</taxon>
        <taxon>Hyphomicrobiales</taxon>
        <taxon>Nitrobacteraceae</taxon>
        <taxon>Bradyrhizobium</taxon>
    </lineage>
</organism>
<dbReference type="Gene3D" id="3.40.50.300">
    <property type="entry name" value="P-loop containing nucleotide triphosphate hydrolases"/>
    <property type="match status" value="1"/>
</dbReference>
<keyword evidence="1" id="KW-0808">Transferase</keyword>
<sequence>MQAAKNIDSAILRTDVAGNILQNQNLLGEALKHFRWGRETSDVLIDAHSVIDNDHELIEVPTDAVRAMSPNGLVLLEAPPELVAERRRKDARLRPSRTPEELQFQTGVARRVCESYASELGLPLEIGTAMHDDDLEMLIQRMISRRRIG</sequence>
<evidence type="ECO:0000313" key="2">
    <source>
        <dbReference type="Proteomes" id="UP001565471"/>
    </source>
</evidence>
<protein>
    <submittedName>
        <fullName evidence="1">Adenylate kinase</fullName>
    </submittedName>
</protein>
<dbReference type="InterPro" id="IPR027417">
    <property type="entry name" value="P-loop_NTPase"/>
</dbReference>
<dbReference type="GO" id="GO:0016301">
    <property type="term" value="F:kinase activity"/>
    <property type="evidence" value="ECO:0007669"/>
    <property type="project" value="UniProtKB-KW"/>
</dbReference>
<dbReference type="EMBL" id="JBGBZA010000002">
    <property type="protein sequence ID" value="MEY9320408.1"/>
    <property type="molecule type" value="Genomic_DNA"/>
</dbReference>
<keyword evidence="2" id="KW-1185">Reference proteome</keyword>